<protein>
    <submittedName>
        <fullName evidence="1">Uncharacterized protein</fullName>
    </submittedName>
</protein>
<keyword evidence="2" id="KW-1185">Reference proteome</keyword>
<dbReference type="OrthoDB" id="670533at2"/>
<accession>A0A5B7ZUP3</accession>
<evidence type="ECO:0000313" key="1">
    <source>
        <dbReference type="EMBL" id="QDA58680.1"/>
    </source>
</evidence>
<sequence length="180" mass="19238">MKNLYSLRSHLILLVVLLVTGAATTSCNKIKDAIKVNFGLNYADLNFAIQPTSQSTFTTSSSKSSTLQAELDKNKAAVDKVVLKSVLFELQAGSASNFGAISSGECYLTANGQSAKLGSFQNPASNTQSISVTVENGDDLKQYLQASQFTVELRGTTRQAIQDAMQVKGTIKFEVTGKAK</sequence>
<reference evidence="1 2" key="1">
    <citation type="submission" date="2019-06" db="EMBL/GenBank/DDBJ databases">
        <authorList>
            <person name="Srinivasan S."/>
        </authorList>
    </citation>
    <scope>NUCLEOTIDE SEQUENCE [LARGE SCALE GENOMIC DNA]</scope>
    <source>
        <strain evidence="1 2">17J68-5</strain>
    </source>
</reference>
<evidence type="ECO:0000313" key="2">
    <source>
        <dbReference type="Proteomes" id="UP000305398"/>
    </source>
</evidence>
<dbReference type="PROSITE" id="PS51257">
    <property type="entry name" value="PROKAR_LIPOPROTEIN"/>
    <property type="match status" value="1"/>
</dbReference>
<organism evidence="1 2">
    <name type="scientific">Hymenobacter jejuensis</name>
    <dbReference type="NCBI Taxonomy" id="2502781"/>
    <lineage>
        <taxon>Bacteria</taxon>
        <taxon>Pseudomonadati</taxon>
        <taxon>Bacteroidota</taxon>
        <taxon>Cytophagia</taxon>
        <taxon>Cytophagales</taxon>
        <taxon>Hymenobacteraceae</taxon>
        <taxon>Hymenobacter</taxon>
    </lineage>
</organism>
<dbReference type="RefSeq" id="WP_139513560.1">
    <property type="nucleotide sequence ID" value="NZ_CP040896.1"/>
</dbReference>
<gene>
    <name evidence="1" type="ORF">FHG12_00545</name>
</gene>
<name>A0A5B7ZUP3_9BACT</name>
<proteinExistence type="predicted"/>
<dbReference type="EMBL" id="CP040896">
    <property type="protein sequence ID" value="QDA58680.1"/>
    <property type="molecule type" value="Genomic_DNA"/>
</dbReference>
<dbReference type="AlphaFoldDB" id="A0A5B7ZUP3"/>
<dbReference type="KEGG" id="hyj:FHG12_00545"/>
<dbReference type="Proteomes" id="UP000305398">
    <property type="component" value="Chromosome"/>
</dbReference>